<sequence>MCYARQYWNMNMKKKSSKKIVKSNCSSKNMKKSMKKKIVEKDCELELFKQKYENKIENLENDIKVANWEVFKQFRCIQIRSFLDLFDAKCLECKITERKVRFAQIAKSRLCELKEWGLTLEFFVENIMKFYHRMCDSAHPSFDIGTSFIIPENNLKSHEWRILAFLWEQYPLPLENLKMEKSENDIISALDFDKTIQVPTRVKL</sequence>
<evidence type="ECO:0000313" key="2">
    <source>
        <dbReference type="Proteomes" id="UP001566132"/>
    </source>
</evidence>
<keyword evidence="2" id="KW-1185">Reference proteome</keyword>
<dbReference type="EMBL" id="JBDJPC010000002">
    <property type="protein sequence ID" value="KAL1512964.1"/>
    <property type="molecule type" value="Genomic_DNA"/>
</dbReference>
<gene>
    <name evidence="1" type="ORF">ABEB36_002459</name>
</gene>
<dbReference type="Proteomes" id="UP001566132">
    <property type="component" value="Unassembled WGS sequence"/>
</dbReference>
<protein>
    <submittedName>
        <fullName evidence="1">Uncharacterized protein</fullName>
    </submittedName>
</protein>
<organism evidence="1 2">
    <name type="scientific">Hypothenemus hampei</name>
    <name type="common">Coffee berry borer</name>
    <dbReference type="NCBI Taxonomy" id="57062"/>
    <lineage>
        <taxon>Eukaryota</taxon>
        <taxon>Metazoa</taxon>
        <taxon>Ecdysozoa</taxon>
        <taxon>Arthropoda</taxon>
        <taxon>Hexapoda</taxon>
        <taxon>Insecta</taxon>
        <taxon>Pterygota</taxon>
        <taxon>Neoptera</taxon>
        <taxon>Endopterygota</taxon>
        <taxon>Coleoptera</taxon>
        <taxon>Polyphaga</taxon>
        <taxon>Cucujiformia</taxon>
        <taxon>Curculionidae</taxon>
        <taxon>Scolytinae</taxon>
        <taxon>Hypothenemus</taxon>
    </lineage>
</organism>
<proteinExistence type="predicted"/>
<accession>A0ABD1F5T8</accession>
<dbReference type="AlphaFoldDB" id="A0ABD1F5T8"/>
<name>A0ABD1F5T8_HYPHA</name>
<reference evidence="1 2" key="1">
    <citation type="submission" date="2024-05" db="EMBL/GenBank/DDBJ databases">
        <title>Genetic variation in Jamaican populations of the coffee berry borer (Hypothenemus hampei).</title>
        <authorList>
            <person name="Errbii M."/>
            <person name="Myrie A."/>
        </authorList>
    </citation>
    <scope>NUCLEOTIDE SEQUENCE [LARGE SCALE GENOMIC DNA]</scope>
    <source>
        <strain evidence="1">JA-Hopewell-2020-01-JO</strain>
        <tissue evidence="1">Whole body</tissue>
    </source>
</reference>
<evidence type="ECO:0000313" key="1">
    <source>
        <dbReference type="EMBL" id="KAL1512964.1"/>
    </source>
</evidence>
<comment type="caution">
    <text evidence="1">The sequence shown here is derived from an EMBL/GenBank/DDBJ whole genome shotgun (WGS) entry which is preliminary data.</text>
</comment>